<name>K1U4V7_9ZZZZ</name>
<dbReference type="InterPro" id="IPR027417">
    <property type="entry name" value="P-loop_NTPase"/>
</dbReference>
<organism evidence="1">
    <name type="scientific">human gut metagenome</name>
    <dbReference type="NCBI Taxonomy" id="408170"/>
    <lineage>
        <taxon>unclassified sequences</taxon>
        <taxon>metagenomes</taxon>
        <taxon>organismal metagenomes</taxon>
    </lineage>
</organism>
<dbReference type="EMBL" id="AJWY01003558">
    <property type="protein sequence ID" value="EKC74989.1"/>
    <property type="molecule type" value="Genomic_DNA"/>
</dbReference>
<accession>K1U4V7</accession>
<proteinExistence type="predicted"/>
<dbReference type="GO" id="GO:0004713">
    <property type="term" value="F:protein tyrosine kinase activity"/>
    <property type="evidence" value="ECO:0007669"/>
    <property type="project" value="TreeGrafter"/>
</dbReference>
<reference evidence="1" key="1">
    <citation type="journal article" date="2013" name="Environ. Microbiol.">
        <title>Microbiota from the distal guts of lean and obese adolescents exhibit partial functional redundancy besides clear differences in community structure.</title>
        <authorList>
            <person name="Ferrer M."/>
            <person name="Ruiz A."/>
            <person name="Lanza F."/>
            <person name="Haange S.B."/>
            <person name="Oberbach A."/>
            <person name="Till H."/>
            <person name="Bargiela R."/>
            <person name="Campoy C."/>
            <person name="Segura M.T."/>
            <person name="Richter M."/>
            <person name="von Bergen M."/>
            <person name="Seifert J."/>
            <person name="Suarez A."/>
        </authorList>
    </citation>
    <scope>NUCLEOTIDE SEQUENCE</scope>
</reference>
<dbReference type="InterPro" id="IPR050445">
    <property type="entry name" value="Bact_polysacc_biosynth/exp"/>
</dbReference>
<evidence type="ECO:0000313" key="1">
    <source>
        <dbReference type="EMBL" id="EKC74989.1"/>
    </source>
</evidence>
<sequence length="107" mass="11610">MENTFEALKQVYDYIIVDTPPVSVVTDAAVLCKYADGALLVVRPGVTTIEGAQLSKKNLEAVNARILGVVMNGYNVKKAGKKDGYYYSYSYGYSNDDAAGKKSRSKA</sequence>
<dbReference type="SUPFAM" id="SSF52540">
    <property type="entry name" value="P-loop containing nucleoside triphosphate hydrolases"/>
    <property type="match status" value="1"/>
</dbReference>
<protein>
    <submittedName>
        <fullName evidence="1">Capsular exopolysaccharide family protein</fullName>
    </submittedName>
</protein>
<dbReference type="Gene3D" id="3.40.50.300">
    <property type="entry name" value="P-loop containing nucleotide triphosphate hydrolases"/>
    <property type="match status" value="1"/>
</dbReference>
<dbReference type="GO" id="GO:0005886">
    <property type="term" value="C:plasma membrane"/>
    <property type="evidence" value="ECO:0007669"/>
    <property type="project" value="TreeGrafter"/>
</dbReference>
<comment type="caution">
    <text evidence="1">The sequence shown here is derived from an EMBL/GenBank/DDBJ whole genome shotgun (WGS) entry which is preliminary data.</text>
</comment>
<gene>
    <name evidence="1" type="ORF">LEA_05463</name>
</gene>
<dbReference type="PANTHER" id="PTHR32309:SF13">
    <property type="entry name" value="FERRIC ENTEROBACTIN TRANSPORT PROTEIN FEPE"/>
    <property type="match status" value="1"/>
</dbReference>
<dbReference type="AlphaFoldDB" id="K1U4V7"/>
<dbReference type="PANTHER" id="PTHR32309">
    <property type="entry name" value="TYROSINE-PROTEIN KINASE"/>
    <property type="match status" value="1"/>
</dbReference>